<feature type="region of interest" description="Disordered" evidence="2">
    <location>
        <begin position="231"/>
        <end position="254"/>
    </location>
</feature>
<keyword evidence="3" id="KW-0732">Signal</keyword>
<evidence type="ECO:0008006" key="6">
    <source>
        <dbReference type="Google" id="ProtNLM"/>
    </source>
</evidence>
<accession>A0ABQ8FII4</accession>
<feature type="region of interest" description="Disordered" evidence="2">
    <location>
        <begin position="116"/>
        <end position="148"/>
    </location>
</feature>
<evidence type="ECO:0000256" key="3">
    <source>
        <dbReference type="SAM" id="SignalP"/>
    </source>
</evidence>
<evidence type="ECO:0000313" key="4">
    <source>
        <dbReference type="EMBL" id="KAH6598848.1"/>
    </source>
</evidence>
<dbReference type="EMBL" id="JAFCIX010000093">
    <property type="protein sequence ID" value="KAH6598848.1"/>
    <property type="molecule type" value="Genomic_DNA"/>
</dbReference>
<feature type="compositionally biased region" description="Polar residues" evidence="2">
    <location>
        <begin position="116"/>
        <end position="134"/>
    </location>
</feature>
<feature type="compositionally biased region" description="Low complexity" evidence="2">
    <location>
        <begin position="135"/>
        <end position="148"/>
    </location>
</feature>
<feature type="chain" id="PRO_5045710887" description="BZIP domain-containing protein" evidence="3">
    <location>
        <begin position="19"/>
        <end position="501"/>
    </location>
</feature>
<comment type="caution">
    <text evidence="4">The sequence shown here is derived from an EMBL/GenBank/DDBJ whole genome shotgun (WGS) entry which is preliminary data.</text>
</comment>
<dbReference type="Proteomes" id="UP001648503">
    <property type="component" value="Unassembled WGS sequence"/>
</dbReference>
<organism evidence="4 5">
    <name type="scientific">Batrachochytrium salamandrivorans</name>
    <dbReference type="NCBI Taxonomy" id="1357716"/>
    <lineage>
        <taxon>Eukaryota</taxon>
        <taxon>Fungi</taxon>
        <taxon>Fungi incertae sedis</taxon>
        <taxon>Chytridiomycota</taxon>
        <taxon>Chytridiomycota incertae sedis</taxon>
        <taxon>Chytridiomycetes</taxon>
        <taxon>Rhizophydiales</taxon>
        <taxon>Rhizophydiales incertae sedis</taxon>
        <taxon>Batrachochytrium</taxon>
    </lineage>
</organism>
<evidence type="ECO:0000313" key="5">
    <source>
        <dbReference type="Proteomes" id="UP001648503"/>
    </source>
</evidence>
<feature type="coiled-coil region" evidence="1">
    <location>
        <begin position="274"/>
        <end position="301"/>
    </location>
</feature>
<protein>
    <recommendedName>
        <fullName evidence="6">BZIP domain-containing protein</fullName>
    </recommendedName>
</protein>
<evidence type="ECO:0000256" key="1">
    <source>
        <dbReference type="SAM" id="Coils"/>
    </source>
</evidence>
<keyword evidence="1" id="KW-0175">Coiled coil</keyword>
<proteinExistence type="predicted"/>
<evidence type="ECO:0000256" key="2">
    <source>
        <dbReference type="SAM" id="MobiDB-lite"/>
    </source>
</evidence>
<sequence>MRLGSFAMVSLLAITVSAYPGPGIPPHNTDTDAMDQSQNVDIQEIGQPQDISAHNVQGFLDSATQNMDQFQGISDQEIDAFLNLFAQDPQPFPESDIQMSDQSQDAVTQILQYLQNSDTQSTEPSHGISAQNMHQSQYAATQSTQQPQDISIQDVQDFLDDAAQNVQQSPDAATQSAQQPQDISIQDVQDFLDDAAQNVQQSPDAATQSAHSSQDISIQDVQDFLDDAAQNMHQSQGAATQSAHSSQDSGAQNMDQYQGISDQEVDKFLNTVAQSAERSEKRRLQNEVKRLKQSRKRQHDRCFEIDSQVRADERRDKEVRGIIDRTFIKLQATDISDDERLRLQQKIYNLRIVLDQLVVRHKENHRSYTDATAKRRNLSAEPHIFSDNQRLIAVYNYQHGAQVGLSPNSCYNMDILKTQYDRVHRDIDESLVEQAKLRSAISVSDDGALKTQSAQLAYKIRDLQSYSRVAREIIWQHINGRPIGVWVSRLLDPYIENDKIE</sequence>
<gene>
    <name evidence="4" type="ORF">BASA50_003355</name>
</gene>
<feature type="signal peptide" evidence="3">
    <location>
        <begin position="1"/>
        <end position="18"/>
    </location>
</feature>
<reference evidence="4 5" key="1">
    <citation type="submission" date="2021-02" db="EMBL/GenBank/DDBJ databases">
        <title>Variation within the Batrachochytrium salamandrivorans European outbreak.</title>
        <authorList>
            <person name="Kelly M."/>
            <person name="Pasmans F."/>
            <person name="Shea T.P."/>
            <person name="Munoz J.F."/>
            <person name="Carranza S."/>
            <person name="Cuomo C.A."/>
            <person name="Martel A."/>
        </authorList>
    </citation>
    <scope>NUCLEOTIDE SEQUENCE [LARGE SCALE GENOMIC DNA]</scope>
    <source>
        <strain evidence="4 5">AMFP18/2</strain>
    </source>
</reference>
<keyword evidence="5" id="KW-1185">Reference proteome</keyword>
<name>A0ABQ8FII4_9FUNG</name>